<dbReference type="InterPro" id="IPR019814">
    <property type="entry name" value="Translation_initiation_fac_3_N"/>
</dbReference>
<evidence type="ECO:0000256" key="4">
    <source>
        <dbReference type="HAMAP-Rule" id="MF_00080"/>
    </source>
</evidence>
<protein>
    <recommendedName>
        <fullName evidence="4 5">Translation initiation factor IF-3</fullName>
    </recommendedName>
</protein>
<dbReference type="OrthoDB" id="9806014at2"/>
<dbReference type="Gene3D" id="3.30.110.10">
    <property type="entry name" value="Translation initiation factor 3 (IF-3), C-terminal domain"/>
    <property type="match status" value="1"/>
</dbReference>
<dbReference type="InterPro" id="IPR019815">
    <property type="entry name" value="Translation_initiation_fac_3_C"/>
</dbReference>
<dbReference type="AlphaFoldDB" id="A0A2S0MEH2"/>
<comment type="similarity">
    <text evidence="1 4">Belongs to the IF-3 family.</text>
</comment>
<sequence>MPTIATNFRDRRHREERAHRLNREIMAPEVRLNGPENEPLGVVPIQEALRLAGEYDVDLVEVVATANPPVCRLMDYGKFKYLEQKKAAEAKAKQTVIEIKEVKFRPGTDDGDFNIKMRNIRRFLADGDKVKVTLRFRGREITHQELGLALLNRIRDELSDIVQVEQFPKLEGRQMIMMLAPARKKPGGAKPAAAPADAAPAAQAES</sequence>
<dbReference type="FunFam" id="3.30.110.10:FF:000001">
    <property type="entry name" value="Translation initiation factor IF-3"/>
    <property type="match status" value="1"/>
</dbReference>
<dbReference type="Gene3D" id="3.10.20.80">
    <property type="entry name" value="Translation initiation factor 3 (IF-3), N-terminal domain"/>
    <property type="match status" value="1"/>
</dbReference>
<dbReference type="PANTHER" id="PTHR10938">
    <property type="entry name" value="TRANSLATION INITIATION FACTOR IF-3"/>
    <property type="match status" value="1"/>
</dbReference>
<keyword evidence="2 4" id="KW-0396">Initiation factor</keyword>
<comment type="function">
    <text evidence="4">IF-3 binds to the 30S ribosomal subunit and shifts the equilibrium between 70S ribosomes and their 50S and 30S subunits in favor of the free subunits, thus enhancing the availability of 30S subunits on which protein synthesis initiation begins.</text>
</comment>
<gene>
    <name evidence="4" type="primary">infC</name>
    <name evidence="9" type="ORF">C6570_08660</name>
</gene>
<dbReference type="NCBIfam" id="TIGR00168">
    <property type="entry name" value="infC"/>
    <property type="match status" value="1"/>
</dbReference>
<proteinExistence type="inferred from homology"/>
<feature type="domain" description="Translation initiation factor 3 N-terminal" evidence="8">
    <location>
        <begin position="22"/>
        <end position="90"/>
    </location>
</feature>
<dbReference type="SUPFAM" id="SSF54364">
    <property type="entry name" value="Translation initiation factor IF3, N-terminal domain"/>
    <property type="match status" value="1"/>
</dbReference>
<organism evidence="9 10">
    <name type="scientific">Ottowia oryzae</name>
    <dbReference type="NCBI Taxonomy" id="2109914"/>
    <lineage>
        <taxon>Bacteria</taxon>
        <taxon>Pseudomonadati</taxon>
        <taxon>Pseudomonadota</taxon>
        <taxon>Betaproteobacteria</taxon>
        <taxon>Burkholderiales</taxon>
        <taxon>Comamonadaceae</taxon>
        <taxon>Ottowia</taxon>
    </lineage>
</organism>
<dbReference type="GO" id="GO:0005829">
    <property type="term" value="C:cytosol"/>
    <property type="evidence" value="ECO:0007669"/>
    <property type="project" value="TreeGrafter"/>
</dbReference>
<comment type="subunit">
    <text evidence="4">Monomer.</text>
</comment>
<feature type="region of interest" description="Disordered" evidence="6">
    <location>
        <begin position="183"/>
        <end position="206"/>
    </location>
</feature>
<dbReference type="InterPro" id="IPR036787">
    <property type="entry name" value="T_IF-3_N_sf"/>
</dbReference>
<evidence type="ECO:0000256" key="1">
    <source>
        <dbReference type="ARBA" id="ARBA00005439"/>
    </source>
</evidence>
<dbReference type="Pfam" id="PF00707">
    <property type="entry name" value="IF3_C"/>
    <property type="match status" value="1"/>
</dbReference>
<dbReference type="Proteomes" id="UP000239709">
    <property type="component" value="Chromosome"/>
</dbReference>
<dbReference type="EMBL" id="CP027666">
    <property type="protein sequence ID" value="AVO34295.1"/>
    <property type="molecule type" value="Genomic_DNA"/>
</dbReference>
<dbReference type="KEGG" id="otk:C6570_08660"/>
<evidence type="ECO:0000256" key="2">
    <source>
        <dbReference type="ARBA" id="ARBA00022540"/>
    </source>
</evidence>
<reference evidence="9 10" key="1">
    <citation type="submission" date="2018-03" db="EMBL/GenBank/DDBJ databases">
        <title>Genome sequencing of Ottowia sp.</title>
        <authorList>
            <person name="Kim S.-J."/>
            <person name="Heo J."/>
            <person name="Kwon S.-W."/>
        </authorList>
    </citation>
    <scope>NUCLEOTIDE SEQUENCE [LARGE SCALE GENOMIC DNA]</scope>
    <source>
        <strain evidence="9 10">KADR8-3</strain>
    </source>
</reference>
<dbReference type="GO" id="GO:0003743">
    <property type="term" value="F:translation initiation factor activity"/>
    <property type="evidence" value="ECO:0007669"/>
    <property type="project" value="UniProtKB-UniRule"/>
</dbReference>
<evidence type="ECO:0000256" key="6">
    <source>
        <dbReference type="SAM" id="MobiDB-lite"/>
    </source>
</evidence>
<dbReference type="SUPFAM" id="SSF55200">
    <property type="entry name" value="Translation initiation factor IF3, C-terminal domain"/>
    <property type="match status" value="1"/>
</dbReference>
<evidence type="ECO:0000256" key="5">
    <source>
        <dbReference type="NCBIfam" id="TIGR00168"/>
    </source>
</evidence>
<accession>A0A2S0MEH2</accession>
<keyword evidence="10" id="KW-1185">Reference proteome</keyword>
<dbReference type="GO" id="GO:0016020">
    <property type="term" value="C:membrane"/>
    <property type="evidence" value="ECO:0007669"/>
    <property type="project" value="TreeGrafter"/>
</dbReference>
<dbReference type="RefSeq" id="WP_106702850.1">
    <property type="nucleotide sequence ID" value="NZ_CP027666.1"/>
</dbReference>
<feature type="compositionally biased region" description="Low complexity" evidence="6">
    <location>
        <begin position="188"/>
        <end position="206"/>
    </location>
</feature>
<evidence type="ECO:0000313" key="9">
    <source>
        <dbReference type="EMBL" id="AVO34295.1"/>
    </source>
</evidence>
<keyword evidence="4" id="KW-0963">Cytoplasm</keyword>
<evidence type="ECO:0000256" key="3">
    <source>
        <dbReference type="ARBA" id="ARBA00022917"/>
    </source>
</evidence>
<evidence type="ECO:0000259" key="8">
    <source>
        <dbReference type="Pfam" id="PF05198"/>
    </source>
</evidence>
<name>A0A2S0MEH2_9BURK</name>
<dbReference type="GO" id="GO:0032790">
    <property type="term" value="P:ribosome disassembly"/>
    <property type="evidence" value="ECO:0007669"/>
    <property type="project" value="TreeGrafter"/>
</dbReference>
<dbReference type="Pfam" id="PF05198">
    <property type="entry name" value="IF3_N"/>
    <property type="match status" value="1"/>
</dbReference>
<dbReference type="InterPro" id="IPR001288">
    <property type="entry name" value="Translation_initiation_fac_3"/>
</dbReference>
<dbReference type="InterPro" id="IPR036788">
    <property type="entry name" value="T_IF-3_C_sf"/>
</dbReference>
<dbReference type="PANTHER" id="PTHR10938:SF0">
    <property type="entry name" value="TRANSLATION INITIATION FACTOR IF-3, MITOCHONDRIAL"/>
    <property type="match status" value="1"/>
</dbReference>
<evidence type="ECO:0000313" key="10">
    <source>
        <dbReference type="Proteomes" id="UP000239709"/>
    </source>
</evidence>
<dbReference type="HAMAP" id="MF_00080">
    <property type="entry name" value="IF_3"/>
    <property type="match status" value="1"/>
</dbReference>
<evidence type="ECO:0000259" key="7">
    <source>
        <dbReference type="Pfam" id="PF00707"/>
    </source>
</evidence>
<keyword evidence="3 4" id="KW-0648">Protein biosynthesis</keyword>
<feature type="domain" description="Translation initiation factor 3 C-terminal" evidence="7">
    <location>
        <begin position="97"/>
        <end position="181"/>
    </location>
</feature>
<dbReference type="GO" id="GO:0043022">
    <property type="term" value="F:ribosome binding"/>
    <property type="evidence" value="ECO:0007669"/>
    <property type="project" value="TreeGrafter"/>
</dbReference>
<comment type="subcellular location">
    <subcellularLocation>
        <location evidence="4">Cytoplasm</location>
    </subcellularLocation>
</comment>